<organism evidence="2">
    <name type="scientific">Anguilla anguilla</name>
    <name type="common">European freshwater eel</name>
    <name type="synonym">Muraena anguilla</name>
    <dbReference type="NCBI Taxonomy" id="7936"/>
    <lineage>
        <taxon>Eukaryota</taxon>
        <taxon>Metazoa</taxon>
        <taxon>Chordata</taxon>
        <taxon>Craniata</taxon>
        <taxon>Vertebrata</taxon>
        <taxon>Euteleostomi</taxon>
        <taxon>Actinopterygii</taxon>
        <taxon>Neopterygii</taxon>
        <taxon>Teleostei</taxon>
        <taxon>Anguilliformes</taxon>
        <taxon>Anguillidae</taxon>
        <taxon>Anguilla</taxon>
    </lineage>
</organism>
<feature type="compositionally biased region" description="Polar residues" evidence="1">
    <location>
        <begin position="1"/>
        <end position="19"/>
    </location>
</feature>
<protein>
    <submittedName>
        <fullName evidence="2">Uncharacterized protein</fullName>
    </submittedName>
</protein>
<evidence type="ECO:0000256" key="1">
    <source>
        <dbReference type="SAM" id="MobiDB-lite"/>
    </source>
</evidence>
<dbReference type="EMBL" id="GBXM01033487">
    <property type="protein sequence ID" value="JAH75090.1"/>
    <property type="molecule type" value="Transcribed_RNA"/>
</dbReference>
<evidence type="ECO:0000313" key="2">
    <source>
        <dbReference type="EMBL" id="JAH75090.1"/>
    </source>
</evidence>
<sequence length="32" mass="3393">MKVTILTPSGSSASVFTDSLRTEPDIVTSPVR</sequence>
<reference evidence="2" key="2">
    <citation type="journal article" date="2015" name="Fish Shellfish Immunol.">
        <title>Early steps in the European eel (Anguilla anguilla)-Vibrio vulnificus interaction in the gills: Role of the RtxA13 toxin.</title>
        <authorList>
            <person name="Callol A."/>
            <person name="Pajuelo D."/>
            <person name="Ebbesson L."/>
            <person name="Teles M."/>
            <person name="MacKenzie S."/>
            <person name="Amaro C."/>
        </authorList>
    </citation>
    <scope>NUCLEOTIDE SEQUENCE</scope>
</reference>
<proteinExistence type="predicted"/>
<name>A0A0E9VC95_ANGAN</name>
<accession>A0A0E9VC95</accession>
<dbReference type="EMBL" id="GBXM01036070">
    <property type="protein sequence ID" value="JAH72507.1"/>
    <property type="molecule type" value="Transcribed_RNA"/>
</dbReference>
<feature type="region of interest" description="Disordered" evidence="1">
    <location>
        <begin position="1"/>
        <end position="32"/>
    </location>
</feature>
<dbReference type="AlphaFoldDB" id="A0A0E9VC95"/>
<reference evidence="2" key="1">
    <citation type="submission" date="2014-11" db="EMBL/GenBank/DDBJ databases">
        <authorList>
            <person name="Amaro Gonzalez C."/>
        </authorList>
    </citation>
    <scope>NUCLEOTIDE SEQUENCE</scope>
</reference>